<dbReference type="GO" id="GO:0022857">
    <property type="term" value="F:transmembrane transporter activity"/>
    <property type="evidence" value="ECO:0007669"/>
    <property type="project" value="InterPro"/>
</dbReference>
<feature type="transmembrane region" description="Helical" evidence="7">
    <location>
        <begin position="378"/>
        <end position="400"/>
    </location>
</feature>
<proteinExistence type="predicted"/>
<dbReference type="CDD" id="cd06173">
    <property type="entry name" value="MFS_MefA_like"/>
    <property type="match status" value="1"/>
</dbReference>
<dbReference type="EMBL" id="BONY01000028">
    <property type="protein sequence ID" value="GIH06580.1"/>
    <property type="molecule type" value="Genomic_DNA"/>
</dbReference>
<dbReference type="GO" id="GO:0005886">
    <property type="term" value="C:plasma membrane"/>
    <property type="evidence" value="ECO:0007669"/>
    <property type="project" value="UniProtKB-SubCell"/>
</dbReference>
<dbReference type="Pfam" id="PF05977">
    <property type="entry name" value="MFS_3"/>
    <property type="match status" value="1"/>
</dbReference>
<feature type="transmembrane region" description="Helical" evidence="7">
    <location>
        <begin position="80"/>
        <end position="98"/>
    </location>
</feature>
<keyword evidence="4 7" id="KW-0812">Transmembrane</keyword>
<dbReference type="Gene3D" id="1.20.1250.20">
    <property type="entry name" value="MFS general substrate transporter like domains"/>
    <property type="match status" value="1"/>
</dbReference>
<evidence type="ECO:0000259" key="8">
    <source>
        <dbReference type="PROSITE" id="PS50850"/>
    </source>
</evidence>
<feature type="transmembrane region" description="Helical" evidence="7">
    <location>
        <begin position="16"/>
        <end position="41"/>
    </location>
</feature>
<feature type="transmembrane region" description="Helical" evidence="7">
    <location>
        <begin position="260"/>
        <end position="280"/>
    </location>
</feature>
<evidence type="ECO:0000256" key="4">
    <source>
        <dbReference type="ARBA" id="ARBA00022692"/>
    </source>
</evidence>
<keyword evidence="6 7" id="KW-0472">Membrane</keyword>
<evidence type="ECO:0000256" key="6">
    <source>
        <dbReference type="ARBA" id="ARBA00023136"/>
    </source>
</evidence>
<feature type="transmembrane region" description="Helical" evidence="7">
    <location>
        <begin position="287"/>
        <end position="306"/>
    </location>
</feature>
<dbReference type="AlphaFoldDB" id="A0A8J3VHJ9"/>
<feature type="transmembrane region" description="Helical" evidence="7">
    <location>
        <begin position="350"/>
        <end position="372"/>
    </location>
</feature>
<reference evidence="9" key="1">
    <citation type="submission" date="2021-01" db="EMBL/GenBank/DDBJ databases">
        <title>Whole genome shotgun sequence of Rhizocola hellebori NBRC 109834.</title>
        <authorList>
            <person name="Komaki H."/>
            <person name="Tamura T."/>
        </authorList>
    </citation>
    <scope>NUCLEOTIDE SEQUENCE</scope>
    <source>
        <strain evidence="9">NBRC 109834</strain>
    </source>
</reference>
<dbReference type="InterPro" id="IPR010290">
    <property type="entry name" value="TM_effector"/>
</dbReference>
<dbReference type="PANTHER" id="PTHR43266">
    <property type="entry name" value="MACROLIDE-EFFLUX PROTEIN"/>
    <property type="match status" value="1"/>
</dbReference>
<protein>
    <submittedName>
        <fullName evidence="9">MFS transporter</fullName>
    </submittedName>
</protein>
<dbReference type="InterPro" id="IPR020846">
    <property type="entry name" value="MFS_dom"/>
</dbReference>
<organism evidence="9 10">
    <name type="scientific">Rhizocola hellebori</name>
    <dbReference type="NCBI Taxonomy" id="1392758"/>
    <lineage>
        <taxon>Bacteria</taxon>
        <taxon>Bacillati</taxon>
        <taxon>Actinomycetota</taxon>
        <taxon>Actinomycetes</taxon>
        <taxon>Micromonosporales</taxon>
        <taxon>Micromonosporaceae</taxon>
        <taxon>Rhizocola</taxon>
    </lineage>
</organism>
<feature type="domain" description="Major facilitator superfamily (MFS) profile" evidence="8">
    <location>
        <begin position="221"/>
        <end position="418"/>
    </location>
</feature>
<sequence length="418" mass="43880">MKTSSQLRVLRNRSFGLLWTAGLISITGTWLLSVALPIFIYKLTDSPAATATAVAVRVGTNLIAAPLAGAYVDRWDRKKVLIYANVLQAITLLPLLAVDSRSDLWIAYLVIAAQATFAVFVMPAEHALLPRLVDESDLPAANGLNALNNNIARLLGPALGALVAATLGLTGAVLLDSASFLLAAGLCALIAGAHRAESSAAESHLLREIGQGALAIRQSVVLQALFAVIAVTAIGEGIMGSLFAVFVVDALHGDVPQVGWLMSAQAVGGIIGGFACGYAARNFSPERLLTVGLFIFGVIDVIIFNYPRWFEAFSPVVVLFVLVGIPSAIMTAAAFTMLQTEVADGLRARVFSAILVVEALSSLIGATLAGTLTERFGVINVLTGQGAAYLLATFAFAWFLRRRPVAGLAAEPELAVTR</sequence>
<evidence type="ECO:0000256" key="3">
    <source>
        <dbReference type="ARBA" id="ARBA00022475"/>
    </source>
</evidence>
<feature type="transmembrane region" description="Helical" evidence="7">
    <location>
        <begin position="104"/>
        <end position="122"/>
    </location>
</feature>
<keyword evidence="2" id="KW-0813">Transport</keyword>
<accession>A0A8J3VHJ9</accession>
<feature type="transmembrane region" description="Helical" evidence="7">
    <location>
        <begin position="154"/>
        <end position="174"/>
    </location>
</feature>
<dbReference type="InterPro" id="IPR036259">
    <property type="entry name" value="MFS_trans_sf"/>
</dbReference>
<evidence type="ECO:0000313" key="9">
    <source>
        <dbReference type="EMBL" id="GIH06580.1"/>
    </source>
</evidence>
<evidence type="ECO:0000256" key="5">
    <source>
        <dbReference type="ARBA" id="ARBA00022989"/>
    </source>
</evidence>
<evidence type="ECO:0000256" key="7">
    <source>
        <dbReference type="SAM" id="Phobius"/>
    </source>
</evidence>
<keyword evidence="3" id="KW-1003">Cell membrane</keyword>
<feature type="transmembrane region" description="Helical" evidence="7">
    <location>
        <begin position="219"/>
        <end position="248"/>
    </location>
</feature>
<name>A0A8J3VHJ9_9ACTN</name>
<dbReference type="SUPFAM" id="SSF103473">
    <property type="entry name" value="MFS general substrate transporter"/>
    <property type="match status" value="1"/>
</dbReference>
<keyword evidence="5 7" id="KW-1133">Transmembrane helix</keyword>
<dbReference type="RefSeq" id="WP_203910393.1">
    <property type="nucleotide sequence ID" value="NZ_BONY01000028.1"/>
</dbReference>
<gene>
    <name evidence="9" type="ORF">Rhe02_46470</name>
</gene>
<evidence type="ECO:0000256" key="1">
    <source>
        <dbReference type="ARBA" id="ARBA00004651"/>
    </source>
</evidence>
<comment type="caution">
    <text evidence="9">The sequence shown here is derived from an EMBL/GenBank/DDBJ whole genome shotgun (WGS) entry which is preliminary data.</text>
</comment>
<feature type="domain" description="Major facilitator superfamily (MFS) profile" evidence="8">
    <location>
        <begin position="1"/>
        <end position="195"/>
    </location>
</feature>
<dbReference type="PROSITE" id="PS50850">
    <property type="entry name" value="MFS"/>
    <property type="match status" value="2"/>
</dbReference>
<comment type="subcellular location">
    <subcellularLocation>
        <location evidence="1">Cell membrane</location>
        <topology evidence="1">Multi-pass membrane protein</topology>
    </subcellularLocation>
</comment>
<dbReference type="PANTHER" id="PTHR43266:SF2">
    <property type="entry name" value="MAJOR FACILITATOR SUPERFAMILY (MFS) PROFILE DOMAIN-CONTAINING PROTEIN"/>
    <property type="match status" value="1"/>
</dbReference>
<dbReference type="Proteomes" id="UP000612899">
    <property type="component" value="Unassembled WGS sequence"/>
</dbReference>
<evidence type="ECO:0000256" key="2">
    <source>
        <dbReference type="ARBA" id="ARBA00022448"/>
    </source>
</evidence>
<feature type="transmembrane region" description="Helical" evidence="7">
    <location>
        <begin position="312"/>
        <end position="338"/>
    </location>
</feature>
<evidence type="ECO:0000313" key="10">
    <source>
        <dbReference type="Proteomes" id="UP000612899"/>
    </source>
</evidence>
<keyword evidence="10" id="KW-1185">Reference proteome</keyword>